<reference evidence="2" key="1">
    <citation type="submission" date="2018-05" db="EMBL/GenBank/DDBJ databases">
        <authorList>
            <person name="Lanie J.A."/>
            <person name="Ng W.-L."/>
            <person name="Kazmierczak K.M."/>
            <person name="Andrzejewski T.M."/>
            <person name="Davidsen T.M."/>
            <person name="Wayne K.J."/>
            <person name="Tettelin H."/>
            <person name="Glass J.I."/>
            <person name="Rusch D."/>
            <person name="Podicherti R."/>
            <person name="Tsui H.-C.T."/>
            <person name="Winkler M.E."/>
        </authorList>
    </citation>
    <scope>NUCLEOTIDE SEQUENCE</scope>
</reference>
<evidence type="ECO:0000313" key="2">
    <source>
        <dbReference type="EMBL" id="SVA31597.1"/>
    </source>
</evidence>
<organism evidence="2">
    <name type="scientific">marine metagenome</name>
    <dbReference type="NCBI Taxonomy" id="408172"/>
    <lineage>
        <taxon>unclassified sequences</taxon>
        <taxon>metagenomes</taxon>
        <taxon>ecological metagenomes</taxon>
    </lineage>
</organism>
<evidence type="ECO:0000256" key="1">
    <source>
        <dbReference type="SAM" id="MobiDB-lite"/>
    </source>
</evidence>
<dbReference type="EMBL" id="UINC01007133">
    <property type="protein sequence ID" value="SVA31597.1"/>
    <property type="molecule type" value="Genomic_DNA"/>
</dbReference>
<proteinExistence type="predicted"/>
<feature type="region of interest" description="Disordered" evidence="1">
    <location>
        <begin position="1"/>
        <end position="26"/>
    </location>
</feature>
<protein>
    <submittedName>
        <fullName evidence="2">Uncharacterized protein</fullName>
    </submittedName>
</protein>
<feature type="non-terminal residue" evidence="2">
    <location>
        <position position="26"/>
    </location>
</feature>
<accession>A0A381UW69</accession>
<sequence length="26" mass="2867">MAFGRELLTIPNPTEALPGRREAMPV</sequence>
<name>A0A381UW69_9ZZZZ</name>
<gene>
    <name evidence="2" type="ORF">METZ01_LOCUS84451</name>
</gene>
<dbReference type="AlphaFoldDB" id="A0A381UW69"/>